<dbReference type="SUPFAM" id="SSF47781">
    <property type="entry name" value="RuvA domain 2-like"/>
    <property type="match status" value="1"/>
</dbReference>
<name>H5SMT2_9BACT</name>
<evidence type="ECO:0000313" key="1">
    <source>
        <dbReference type="EMBL" id="BAL57468.1"/>
    </source>
</evidence>
<dbReference type="EMBL" id="AP011776">
    <property type="protein sequence ID" value="BAL57468.1"/>
    <property type="molecule type" value="Genomic_DNA"/>
</dbReference>
<dbReference type="InterPro" id="IPR010994">
    <property type="entry name" value="RuvA_2-like"/>
</dbReference>
<gene>
    <name evidence="1" type="ORF">HGMM_F50F04C31</name>
</gene>
<accession>H5SMT2</accession>
<organism evidence="1">
    <name type="scientific">uncultured Bacteroidota bacterium</name>
    <dbReference type="NCBI Taxonomy" id="152509"/>
    <lineage>
        <taxon>Bacteria</taxon>
        <taxon>Pseudomonadati</taxon>
        <taxon>Bacteroidota</taxon>
        <taxon>environmental samples</taxon>
    </lineage>
</organism>
<dbReference type="Gene3D" id="1.10.150.320">
    <property type="entry name" value="Photosystem II 12 kDa extrinsic protein"/>
    <property type="match status" value="1"/>
</dbReference>
<dbReference type="AlphaFoldDB" id="H5SMT2"/>
<reference evidence="1" key="2">
    <citation type="journal article" date="2012" name="PLoS ONE">
        <title>A Deeply Branching Thermophilic Bacterium with an Ancient Acetyl-CoA Pathway Dominates a Subsurface Ecosystem.</title>
        <authorList>
            <person name="Takami H."/>
            <person name="Noguchi H."/>
            <person name="Takaki Y."/>
            <person name="Uchiyama I."/>
            <person name="Toyoda A."/>
            <person name="Nishi S."/>
            <person name="Chee G.-J."/>
            <person name="Arai W."/>
            <person name="Nunoura T."/>
            <person name="Itoh T."/>
            <person name="Hattori M."/>
            <person name="Takai K."/>
        </authorList>
    </citation>
    <scope>NUCLEOTIDE SEQUENCE</scope>
</reference>
<dbReference type="Pfam" id="PF12836">
    <property type="entry name" value="HHH_3"/>
    <property type="match status" value="1"/>
</dbReference>
<sequence>MRCLLWLVGMGWLAAQVLPDTVDASRIELQLEDQAESAPENIDWTQLSDILEGLATQPLDLNRAPDEKLLQVPGLTPTLLKALRQHQARYGPLLSVYELQAVPGFTEQVYRTIRPFVTVHPATALDIGEGPFQVPSLAQVREASRFSFIQRIQYNRTEEAQGGRWQPETLSRTQGPPYRLYSRLWLKATPYLSVALIGEKDAYEPLMWKPSQRYYGYDFVSGHIAIGQIGELEKLVLGDYFLQVGQGLVFARGLGFGKGGDPILTLKQPSYGLVPYTSVNEYQYWRGAAATLRLSSRWSLTGMVSRLRQDGTPSQADDTLESGPVEIQTLLTSGLHRTPSELARRKALLHEAAGGVLTWQKRWHRAGLTFLHQRFSPPLNLSGDQPYRLFGFVGTENTLASGFWDFTAGNLNFFGEAALSRSGGRAFTASVLAALHPTLDVALQVRRFDPNFHSFYGYTFAERPFAVANEEGFYLGVRLRPSSRWEITAFHDLYAFPWYRYRANAPTQGHESLLQVAYTVRRRFQIYARIRYEQKPYNLSSDFAEGDLIYRLIPHRRGYLRVHGTYEIGREWRYQVRAEVSRYQRETLSCGYLFYQDVRWQPSFRMSLSLRWVVYHITSYDARIYTYEAMPPTTFYIPGYYGEGQRVYGLLKVRLAQRWTVWVRLGQNLFRLPDSSTYRRTVETLLQLRYEY</sequence>
<proteinExistence type="predicted"/>
<reference evidence="1" key="1">
    <citation type="journal article" date="2005" name="Environ. Microbiol.">
        <title>Genetic and functional properties of uncultivated thermophilic crenarchaeotes from a subsurface gold mine as revealed by analysis of genome fragments.</title>
        <authorList>
            <person name="Nunoura T."/>
            <person name="Hirayama H."/>
            <person name="Takami H."/>
            <person name="Oida H."/>
            <person name="Nishi S."/>
            <person name="Shimamura S."/>
            <person name="Suzuki Y."/>
            <person name="Inagaki F."/>
            <person name="Takai K."/>
            <person name="Nealson K.H."/>
            <person name="Horikoshi K."/>
        </authorList>
    </citation>
    <scope>NUCLEOTIDE SEQUENCE</scope>
</reference>
<protein>
    <submittedName>
        <fullName evidence="1">Hypothetical conserved protein</fullName>
    </submittedName>
</protein>